<feature type="transmembrane region" description="Helical" evidence="7">
    <location>
        <begin position="354"/>
        <end position="376"/>
    </location>
</feature>
<keyword evidence="10" id="KW-1185">Reference proteome</keyword>
<feature type="transmembrane region" description="Helical" evidence="7">
    <location>
        <begin position="420"/>
        <end position="440"/>
    </location>
</feature>
<dbReference type="PANTHER" id="PTHR32468:SF0">
    <property type="entry name" value="K(+)_H(+) ANTIPORTER 1"/>
    <property type="match status" value="1"/>
</dbReference>
<feature type="transmembrane region" description="Helical" evidence="7">
    <location>
        <begin position="203"/>
        <end position="227"/>
    </location>
</feature>
<feature type="transmembrane region" description="Helical" evidence="7">
    <location>
        <begin position="137"/>
        <end position="159"/>
    </location>
</feature>
<dbReference type="GO" id="GO:1902600">
    <property type="term" value="P:proton transmembrane transport"/>
    <property type="evidence" value="ECO:0007669"/>
    <property type="project" value="InterPro"/>
</dbReference>
<dbReference type="EMBL" id="KV722345">
    <property type="protein sequence ID" value="OCH94296.1"/>
    <property type="molecule type" value="Genomic_DNA"/>
</dbReference>
<feature type="transmembrane region" description="Helical" evidence="7">
    <location>
        <begin position="70"/>
        <end position="89"/>
    </location>
</feature>
<dbReference type="Gene3D" id="1.20.1530.20">
    <property type="match status" value="1"/>
</dbReference>
<evidence type="ECO:0000256" key="2">
    <source>
        <dbReference type="ARBA" id="ARBA00022448"/>
    </source>
</evidence>
<dbReference type="OrthoDB" id="2687058at2759"/>
<keyword evidence="3 7" id="KW-0812">Transmembrane</keyword>
<sequence length="908" mass="97736">MGIVTNQMAEAGDLLRRASTSAQAGIFAGENPSNYNPGDPIRLWVIQIVIILVFTQVLSLALSRMRQPRVIAEVITGVLLGPSVMGRIPNFTQRIFPSQSIPLLNLTANIGLVLFLFLVGVEVDFGVARRNVKSSMIISAVGLFIPLGLGAALGIPLYHVFTDGSGDLGHFLLFVAVAVGITAFPVLCRILTELQLLETTVGVVVLAAGVGNDVIGWILLALAVALVNSGHGVTVVWVLLAAVGIVLFLTMPVRWVLRWYARRLGCLSTGQPTRYIMTIIIILVFISAFYTDAIGIHAIFGGFLAGIIIPKDNGFAIAVVEKLEDLVSILFVPLYFATSGLNTNLGLLDNGITWGYAVLICAVGFFSKFIGCAATARLCGFTYRESGAIGALMSCKGLVELIVLNIGLQAGVLNQRLFSMFVLQALVLTFSTTPLTILFYPAHKRKVSGAALDQEGEPEVLGGDASRPISLEQTYKDKFLVVLDSVEQLPSIMTFMQLLQGSSITPSPMSTSDTSDMSATIPKEGAPVGIPPNVSDVSNPPTQSGHSSVTALRLIELTDRTSAVLKSQHADKLFGSDHILNIFRTFGRLYGMTVSCALSVAEHEEFPSRVASHASQAAVQLVIISWSSCSVDGDGGGGLSTSTSSLSDGLFPQLQRHPMIPHTHYIRKVFAESPADVALFIDQNTPPPYDGQGGQHLFLPFFGGPDDRLALSFTAQLCMNPSITATVIRIHKSVTHDLSAVRTVQSISIDETKKSRPSFTSVHHHSYFQDTSYNLRDTQALAASEEADNAMWAQYTSPPTATDSAFARMTFKDEDSSQPLHAILAGVTDTIERTRLTHSRLLVIAGRSRNMKYDKKRDALHLELLGLCKERRTSLSTDVQKTLGDMAAAFVAANSNVSLLVMQACSGR</sequence>
<feature type="transmembrane region" description="Helical" evidence="7">
    <location>
        <begin position="171"/>
        <end position="191"/>
    </location>
</feature>
<comment type="subcellular location">
    <subcellularLocation>
        <location evidence="1">Membrane</location>
        <topology evidence="1">Multi-pass membrane protein</topology>
    </subcellularLocation>
</comment>
<keyword evidence="5" id="KW-0406">Ion transport</keyword>
<organism evidence="9 10">
    <name type="scientific">Obba rivulosa</name>
    <dbReference type="NCBI Taxonomy" id="1052685"/>
    <lineage>
        <taxon>Eukaryota</taxon>
        <taxon>Fungi</taxon>
        <taxon>Dikarya</taxon>
        <taxon>Basidiomycota</taxon>
        <taxon>Agaricomycotina</taxon>
        <taxon>Agaricomycetes</taxon>
        <taxon>Polyporales</taxon>
        <taxon>Gelatoporiaceae</taxon>
        <taxon>Obba</taxon>
    </lineage>
</organism>
<feature type="transmembrane region" description="Helical" evidence="7">
    <location>
        <begin position="41"/>
        <end position="63"/>
    </location>
</feature>
<evidence type="ECO:0000313" key="9">
    <source>
        <dbReference type="EMBL" id="OCH94296.1"/>
    </source>
</evidence>
<gene>
    <name evidence="9" type="ORF">OBBRIDRAFT_831935</name>
</gene>
<evidence type="ECO:0000256" key="4">
    <source>
        <dbReference type="ARBA" id="ARBA00022989"/>
    </source>
</evidence>
<evidence type="ECO:0000259" key="8">
    <source>
        <dbReference type="Pfam" id="PF00999"/>
    </source>
</evidence>
<feature type="transmembrane region" description="Helical" evidence="7">
    <location>
        <begin position="233"/>
        <end position="257"/>
    </location>
</feature>
<feature type="transmembrane region" description="Helical" evidence="7">
    <location>
        <begin position="101"/>
        <end position="125"/>
    </location>
</feature>
<reference evidence="9 10" key="1">
    <citation type="submission" date="2016-07" db="EMBL/GenBank/DDBJ databases">
        <title>Draft genome of the white-rot fungus Obba rivulosa 3A-2.</title>
        <authorList>
            <consortium name="DOE Joint Genome Institute"/>
            <person name="Miettinen O."/>
            <person name="Riley R."/>
            <person name="Acob R."/>
            <person name="Barry K."/>
            <person name="Cullen D."/>
            <person name="De Vries R."/>
            <person name="Hainaut M."/>
            <person name="Hatakka A."/>
            <person name="Henrissat B."/>
            <person name="Hilden K."/>
            <person name="Kuo R."/>
            <person name="Labutti K."/>
            <person name="Lipzen A."/>
            <person name="Makela M.R."/>
            <person name="Sandor L."/>
            <person name="Spatafora J.W."/>
            <person name="Grigoriev I.V."/>
            <person name="Hibbett D.S."/>
        </authorList>
    </citation>
    <scope>NUCLEOTIDE SEQUENCE [LARGE SCALE GENOMIC DNA]</scope>
    <source>
        <strain evidence="9 10">3A-2</strain>
    </source>
</reference>
<feature type="transmembrane region" description="Helical" evidence="7">
    <location>
        <begin position="278"/>
        <end position="309"/>
    </location>
</feature>
<dbReference type="GO" id="GO:0015297">
    <property type="term" value="F:antiporter activity"/>
    <property type="evidence" value="ECO:0007669"/>
    <property type="project" value="InterPro"/>
</dbReference>
<name>A0A8E2J493_9APHY</name>
<keyword evidence="4 7" id="KW-1133">Transmembrane helix</keyword>
<dbReference type="InterPro" id="IPR050794">
    <property type="entry name" value="CPA2_transporter"/>
</dbReference>
<proteinExistence type="predicted"/>
<evidence type="ECO:0000256" key="6">
    <source>
        <dbReference type="ARBA" id="ARBA00023136"/>
    </source>
</evidence>
<dbReference type="PANTHER" id="PTHR32468">
    <property type="entry name" value="CATION/H + ANTIPORTER"/>
    <property type="match status" value="1"/>
</dbReference>
<evidence type="ECO:0000256" key="7">
    <source>
        <dbReference type="SAM" id="Phobius"/>
    </source>
</evidence>
<accession>A0A8E2J493</accession>
<dbReference type="Pfam" id="PF00999">
    <property type="entry name" value="Na_H_Exchanger"/>
    <property type="match status" value="1"/>
</dbReference>
<dbReference type="InterPro" id="IPR038770">
    <property type="entry name" value="Na+/solute_symporter_sf"/>
</dbReference>
<keyword evidence="2" id="KW-0813">Transport</keyword>
<evidence type="ECO:0000256" key="1">
    <source>
        <dbReference type="ARBA" id="ARBA00004141"/>
    </source>
</evidence>
<feature type="domain" description="Cation/H+ exchanger transmembrane" evidence="8">
    <location>
        <begin position="55"/>
        <end position="435"/>
    </location>
</feature>
<dbReference type="Proteomes" id="UP000250043">
    <property type="component" value="Unassembled WGS sequence"/>
</dbReference>
<dbReference type="InterPro" id="IPR006153">
    <property type="entry name" value="Cation/H_exchanger_TM"/>
</dbReference>
<keyword evidence="6 7" id="KW-0472">Membrane</keyword>
<dbReference type="AlphaFoldDB" id="A0A8E2J493"/>
<evidence type="ECO:0000256" key="3">
    <source>
        <dbReference type="ARBA" id="ARBA00022692"/>
    </source>
</evidence>
<protein>
    <recommendedName>
        <fullName evidence="8">Cation/H+ exchanger transmembrane domain-containing protein</fullName>
    </recommendedName>
</protein>
<dbReference type="GO" id="GO:0016020">
    <property type="term" value="C:membrane"/>
    <property type="evidence" value="ECO:0007669"/>
    <property type="project" value="UniProtKB-SubCell"/>
</dbReference>
<evidence type="ECO:0000313" key="10">
    <source>
        <dbReference type="Proteomes" id="UP000250043"/>
    </source>
</evidence>
<evidence type="ECO:0000256" key="5">
    <source>
        <dbReference type="ARBA" id="ARBA00023065"/>
    </source>
</evidence>